<name>A0A7C0U3D5_DESA2</name>
<gene>
    <name evidence="1" type="ORF">ENG63_08175</name>
</gene>
<evidence type="ECO:0000313" key="1">
    <source>
        <dbReference type="EMBL" id="HDD44816.1"/>
    </source>
</evidence>
<accession>A0A7C0U3D5</accession>
<evidence type="ECO:0008006" key="2">
    <source>
        <dbReference type="Google" id="ProtNLM"/>
    </source>
</evidence>
<organism evidence="1">
    <name type="scientific">Desulfofervidus auxilii</name>
    <dbReference type="NCBI Taxonomy" id="1621989"/>
    <lineage>
        <taxon>Bacteria</taxon>
        <taxon>Pseudomonadati</taxon>
        <taxon>Thermodesulfobacteriota</taxon>
        <taxon>Candidatus Desulfofervidia</taxon>
        <taxon>Candidatus Desulfofervidales</taxon>
        <taxon>Candidatus Desulfofervidaceae</taxon>
        <taxon>Candidatus Desulfofervidus</taxon>
    </lineage>
</organism>
<dbReference type="EMBL" id="DRBS01000305">
    <property type="protein sequence ID" value="HDD44816.1"/>
    <property type="molecule type" value="Genomic_DNA"/>
</dbReference>
<dbReference type="Proteomes" id="UP000886289">
    <property type="component" value="Unassembled WGS sequence"/>
</dbReference>
<reference evidence="1" key="1">
    <citation type="journal article" date="2020" name="mSystems">
        <title>Genome- and Community-Level Interaction Insights into Carbon Utilization and Element Cycling Functions of Hydrothermarchaeota in Hydrothermal Sediment.</title>
        <authorList>
            <person name="Zhou Z."/>
            <person name="Liu Y."/>
            <person name="Xu W."/>
            <person name="Pan J."/>
            <person name="Luo Z.H."/>
            <person name="Li M."/>
        </authorList>
    </citation>
    <scope>NUCLEOTIDE SEQUENCE [LARGE SCALE GENOMIC DNA]</scope>
    <source>
        <strain evidence="1">HyVt-233</strain>
    </source>
</reference>
<proteinExistence type="predicted"/>
<protein>
    <recommendedName>
        <fullName evidence="2">DUF2007 domain-containing protein</fullName>
    </recommendedName>
</protein>
<sequence length="86" mass="9860">MSKIIPFPKKKKDSSDERWIVVVDTPIEYEAYFICGLLETKGIPYRLQCLKHIPHPVSSGQLGSYLILVPEIWLDFAKKLINNAKS</sequence>
<dbReference type="AlphaFoldDB" id="A0A7C0U3D5"/>
<comment type="caution">
    <text evidence="1">The sequence shown here is derived from an EMBL/GenBank/DDBJ whole genome shotgun (WGS) entry which is preliminary data.</text>
</comment>